<dbReference type="Proteomes" id="UP000233060">
    <property type="component" value="Unassembled WGS sequence"/>
</dbReference>
<evidence type="ECO:0000313" key="2">
    <source>
        <dbReference type="Ensembl" id="ENSCATP00000031353.1"/>
    </source>
</evidence>
<keyword evidence="3" id="KW-1185">Reference proteome</keyword>
<evidence type="ECO:0000313" key="3">
    <source>
        <dbReference type="Proteomes" id="UP000233060"/>
    </source>
</evidence>
<protein>
    <submittedName>
        <fullName evidence="2">Uncharacterized protein</fullName>
    </submittedName>
</protein>
<name>A0A2K5N1I3_CERAT</name>
<proteinExistence type="predicted"/>
<dbReference type="OMA" id="LEWGSIF"/>
<reference evidence="2" key="1">
    <citation type="submission" date="2025-08" db="UniProtKB">
        <authorList>
            <consortium name="Ensembl"/>
        </authorList>
    </citation>
    <scope>IDENTIFICATION</scope>
</reference>
<dbReference type="GeneTree" id="ENSGT00900000143672"/>
<dbReference type="AlphaFoldDB" id="A0A2K5N1I3"/>
<evidence type="ECO:0000256" key="1">
    <source>
        <dbReference type="SAM" id="MobiDB-lite"/>
    </source>
</evidence>
<accession>A0A2K5N1I3</accession>
<feature type="region of interest" description="Disordered" evidence="1">
    <location>
        <begin position="75"/>
        <end position="106"/>
    </location>
</feature>
<dbReference type="Ensembl" id="ENSCATT00000055618.1">
    <property type="protein sequence ID" value="ENSCATP00000031353.1"/>
    <property type="gene ID" value="ENSCATG00000038802.1"/>
</dbReference>
<sequence>GAAGKAALPLNTAPCFPIQTAPWVLVSGRGAFIHLGQASGTQSLRSMRRSTARSNSSEYCSSRACVCSAPTAPGLPPGLDGTAPARASSSCRTEEKVSRRVSPSGV</sequence>
<organism evidence="2 3">
    <name type="scientific">Cercocebus atys</name>
    <name type="common">Sooty mangabey</name>
    <name type="synonym">Cercocebus torquatus atys</name>
    <dbReference type="NCBI Taxonomy" id="9531"/>
    <lineage>
        <taxon>Eukaryota</taxon>
        <taxon>Metazoa</taxon>
        <taxon>Chordata</taxon>
        <taxon>Craniata</taxon>
        <taxon>Vertebrata</taxon>
        <taxon>Euteleostomi</taxon>
        <taxon>Mammalia</taxon>
        <taxon>Eutheria</taxon>
        <taxon>Euarchontoglires</taxon>
        <taxon>Primates</taxon>
        <taxon>Haplorrhini</taxon>
        <taxon>Catarrhini</taxon>
        <taxon>Cercopithecidae</taxon>
        <taxon>Cercopithecinae</taxon>
        <taxon>Cercocebus</taxon>
    </lineage>
</organism>
<reference evidence="2" key="2">
    <citation type="submission" date="2025-09" db="UniProtKB">
        <authorList>
            <consortium name="Ensembl"/>
        </authorList>
    </citation>
    <scope>IDENTIFICATION</scope>
</reference>